<evidence type="ECO:0000313" key="10">
    <source>
        <dbReference type="Proteomes" id="UP000015102"/>
    </source>
</evidence>
<evidence type="ECO:0000256" key="6">
    <source>
        <dbReference type="ARBA" id="ARBA00031471"/>
    </source>
</evidence>
<dbReference type="GO" id="GO:0006887">
    <property type="term" value="P:exocytosis"/>
    <property type="evidence" value="ECO:0007669"/>
    <property type="project" value="UniProtKB-KW"/>
</dbReference>
<evidence type="ECO:0000259" key="8">
    <source>
        <dbReference type="Pfam" id="PF20667"/>
    </source>
</evidence>
<name>T1GN04_MEGSC</name>
<proteinExistence type="inferred from homology"/>
<dbReference type="EMBL" id="CAQQ02173171">
    <property type="status" value="NOT_ANNOTATED_CDS"/>
    <property type="molecule type" value="Genomic_DNA"/>
</dbReference>
<dbReference type="GO" id="GO:0006893">
    <property type="term" value="P:Golgi to plasma membrane transport"/>
    <property type="evidence" value="ECO:0007669"/>
    <property type="project" value="TreeGrafter"/>
</dbReference>
<dbReference type="GO" id="GO:0000145">
    <property type="term" value="C:exocyst"/>
    <property type="evidence" value="ECO:0007669"/>
    <property type="project" value="TreeGrafter"/>
</dbReference>
<evidence type="ECO:0000259" key="7">
    <source>
        <dbReference type="Pfam" id="PF07393"/>
    </source>
</evidence>
<organism evidence="9 10">
    <name type="scientific">Megaselia scalaris</name>
    <name type="common">Humpbacked fly</name>
    <name type="synonym">Phora scalaris</name>
    <dbReference type="NCBI Taxonomy" id="36166"/>
    <lineage>
        <taxon>Eukaryota</taxon>
        <taxon>Metazoa</taxon>
        <taxon>Ecdysozoa</taxon>
        <taxon>Arthropoda</taxon>
        <taxon>Hexapoda</taxon>
        <taxon>Insecta</taxon>
        <taxon>Pterygota</taxon>
        <taxon>Neoptera</taxon>
        <taxon>Endopterygota</taxon>
        <taxon>Diptera</taxon>
        <taxon>Brachycera</taxon>
        <taxon>Muscomorpha</taxon>
        <taxon>Platypezoidea</taxon>
        <taxon>Phoridae</taxon>
        <taxon>Megaseliini</taxon>
        <taxon>Megaselia</taxon>
    </lineage>
</organism>
<dbReference type="HOGENOM" id="CLU_020771_1_0_1"/>
<dbReference type="InterPro" id="IPR009976">
    <property type="entry name" value="Sec10-like"/>
</dbReference>
<dbReference type="InterPro" id="IPR048625">
    <property type="entry name" value="Sec10_N"/>
</dbReference>
<keyword evidence="5" id="KW-0175">Coiled coil</keyword>
<feature type="domain" description="Exocyst complex component Sec10-like alpha-helical bundle" evidence="7">
    <location>
        <begin position="388"/>
        <end position="653"/>
    </location>
</feature>
<dbReference type="PANTHER" id="PTHR12100:SF0">
    <property type="entry name" value="EXOCYST COMPLEX COMPONENT 5"/>
    <property type="match status" value="1"/>
</dbReference>
<keyword evidence="4" id="KW-0268">Exocytosis</keyword>
<evidence type="ECO:0000256" key="3">
    <source>
        <dbReference type="ARBA" id="ARBA00022448"/>
    </source>
</evidence>
<dbReference type="Proteomes" id="UP000015102">
    <property type="component" value="Unassembled WGS sequence"/>
</dbReference>
<dbReference type="EMBL" id="CAQQ02173172">
    <property type="status" value="NOT_ANNOTATED_CDS"/>
    <property type="molecule type" value="Genomic_DNA"/>
</dbReference>
<dbReference type="Pfam" id="PF07393">
    <property type="entry name" value="Sec10_HB"/>
    <property type="match status" value="2"/>
</dbReference>
<evidence type="ECO:0000256" key="4">
    <source>
        <dbReference type="ARBA" id="ARBA00022483"/>
    </source>
</evidence>
<feature type="domain" description="Exocyst complex component Sec10 N-terminal" evidence="8">
    <location>
        <begin position="40"/>
        <end position="146"/>
    </location>
</feature>
<dbReference type="InterPro" id="IPR048627">
    <property type="entry name" value="Sec10_HB"/>
</dbReference>
<dbReference type="PANTHER" id="PTHR12100">
    <property type="entry name" value="SEC10"/>
    <property type="match status" value="1"/>
</dbReference>
<evidence type="ECO:0000256" key="2">
    <source>
        <dbReference type="ARBA" id="ARBA00017524"/>
    </source>
</evidence>
<reference evidence="9" key="2">
    <citation type="submission" date="2015-06" db="UniProtKB">
        <authorList>
            <consortium name="EnsemblMetazoa"/>
        </authorList>
    </citation>
    <scope>IDENTIFICATION</scope>
</reference>
<accession>T1GN04</accession>
<evidence type="ECO:0000256" key="1">
    <source>
        <dbReference type="ARBA" id="ARBA00006572"/>
    </source>
</evidence>
<keyword evidence="3" id="KW-0813">Transport</keyword>
<dbReference type="STRING" id="36166.T1GN04"/>
<feature type="domain" description="Exocyst complex component Sec10-like alpha-helical bundle" evidence="7">
    <location>
        <begin position="152"/>
        <end position="374"/>
    </location>
</feature>
<reference evidence="10" key="1">
    <citation type="submission" date="2013-02" db="EMBL/GenBank/DDBJ databases">
        <authorList>
            <person name="Hughes D."/>
        </authorList>
    </citation>
    <scope>NUCLEOTIDE SEQUENCE</scope>
    <source>
        <strain>Durham</strain>
        <strain evidence="10">NC isolate 2 -- Noor lab</strain>
    </source>
</reference>
<dbReference type="EnsemblMetazoa" id="MESCA004943-RA">
    <property type="protein sequence ID" value="MESCA004943-PA"/>
    <property type="gene ID" value="MESCA004943"/>
</dbReference>
<dbReference type="OMA" id="PLCKHHY"/>
<keyword evidence="10" id="KW-1185">Reference proteome</keyword>
<dbReference type="Pfam" id="PF20667">
    <property type="entry name" value="Sec10_N"/>
    <property type="match status" value="1"/>
</dbReference>
<sequence>MMSQYLEEFEQDPFDAHEFIEKLTWRTTNETEKNFDADVIYETFVHTIKDLKILQEKQQKKDQIKDEQVSHARSIGKLQDRHQNSIQCFHELDEKINSVAGKIIHLGEQLENVQKPRSRTIEAQKLLNYMSDFLLPGPIVSDIFTDKSQLFEAADVIQKMYLISQDLSAKRFDDARKKIEKKYDEIERALIEEFAAAQKVEDIEKMKKIANILSQFKGYAQCIDAYIEQSQSTPTGGKDIFATIPPMCRHNYEIIKQVFASPNHVMSKFILNIYQLKLNQFTATKLEDKRDEERYLKTLYELYFQTKKLSDDLQEFMTGSDEDLLNKLTAHIFSKHVSGYIEVELKCLKSKCDVELQKYYASKNHQKKMTPRFQELRRDMQAAIGFGETKSAIKRCKLLSKEQDVPTNVVKIADILLTSLMTDYVTYGLMKGIELLPLGESKAFTQTVFFEVVQKCSIIVHLLEKLYTNTIIPLVVNTSSFSDCNFKKRSVMEPIEMRINTGLERCLNSIVGWVKSFLQSEQKKTDYKPENDVDTVTSAACRQVVQSLQAVISKIKKTLDGENLNSFLSELGIRLHRVIFEHMQTMQYNTAGAMCAICDVNEYRRLIRGLNNPLVNQLFDGLHALCNLLLVKPENIQEVCTGETLETLDKSVVSLVSIRWVIMSFDPYKSQGPNYIIPKMLGYVTQIFIMCLATNYVPLNWRNIPKAASSFLMNVLGRILDFHIRGLFNHGIISGNQHVFLKDKSTETVLHDMLFPHLLVLAALAEVSQGVNLNKG</sequence>
<evidence type="ECO:0000256" key="5">
    <source>
        <dbReference type="ARBA" id="ARBA00023054"/>
    </source>
</evidence>
<comment type="similarity">
    <text evidence="1">Belongs to the SEC10 family.</text>
</comment>
<protein>
    <recommendedName>
        <fullName evidence="2">Exocyst complex component 5</fullName>
    </recommendedName>
    <alternativeName>
        <fullName evidence="6">Exocyst complex component Sec10</fullName>
    </alternativeName>
</protein>
<dbReference type="AlphaFoldDB" id="T1GN04"/>
<evidence type="ECO:0000313" key="9">
    <source>
        <dbReference type="EnsemblMetazoa" id="MESCA004943-PA"/>
    </source>
</evidence>